<feature type="transmembrane region" description="Helical" evidence="11">
    <location>
        <begin position="262"/>
        <end position="284"/>
    </location>
</feature>
<dbReference type="GO" id="GO:0005254">
    <property type="term" value="F:chloride channel activity"/>
    <property type="evidence" value="ECO:0007669"/>
    <property type="project" value="UniProtKB-UniRule"/>
</dbReference>
<dbReference type="InterPro" id="IPR046342">
    <property type="entry name" value="CBS_dom_sf"/>
</dbReference>
<protein>
    <recommendedName>
        <fullName evidence="11">Chloride channel protein</fullName>
    </recommendedName>
</protein>
<evidence type="ECO:0000256" key="5">
    <source>
        <dbReference type="ARBA" id="ARBA00022989"/>
    </source>
</evidence>
<dbReference type="AlphaFoldDB" id="A0A7S2WW69"/>
<dbReference type="PANTHER" id="PTHR11689:SF89">
    <property type="entry name" value="CHLORIDE CHANNEL PROTEIN"/>
    <property type="match status" value="1"/>
</dbReference>
<keyword evidence="7 10" id="KW-0129">CBS domain</keyword>
<dbReference type="SMART" id="SM00116">
    <property type="entry name" value="CBS"/>
    <property type="match status" value="2"/>
</dbReference>
<dbReference type="InterPro" id="IPR051280">
    <property type="entry name" value="Cl-channel/antiporter"/>
</dbReference>
<feature type="transmembrane region" description="Helical" evidence="11">
    <location>
        <begin position="106"/>
        <end position="132"/>
    </location>
</feature>
<evidence type="ECO:0000256" key="3">
    <source>
        <dbReference type="ARBA" id="ARBA00022692"/>
    </source>
</evidence>
<feature type="transmembrane region" description="Helical" evidence="11">
    <location>
        <begin position="356"/>
        <end position="378"/>
    </location>
</feature>
<sequence>MGRRHSEMLTSKKDEFESQTYLPSVRGVHFDGLHQRHLDGSPEPSTNFLRWAMNGFIGFACGVTAFLLKESIGVIFRSRAVLMDSVLPIATDADSHSSDITQERGWLLWGWFCLAPTSAAIVLLSSSIIVFLEPKAAGSGIPETMSFLNGIIIPKTFTLTVFLAKFMSCLLAVGSGLPVGPEGPMIHMGAILGTLGSVPARVCGIAPLRWLDGFVKPFRTVSDRRDFMSAGVAGGVAAAFGAPIGGLLFVAEEIATHWRVALGMQIFFTAMVACSTVLLFASAFEDFQFTGHFGIFREEVAIMFDVNKATTANISMFLPTILLGGIAGLGGVVFIRLTLLATKFRNRYIKPHRLRFLLEPVAISLVYSSCVVLIPSLFTCRQLECEGTSEPGCERVGLSAVDTQPRVLLGYGCPLGWYNPSASLFIHSGEKAIQILFARGYHYEFDYLHLLVMSIVYLPLSAYCNGISCSTGILVPSLLNGAILGRLLGLALTDLCGADTSDSTREWIDPGAFALLGAAAFLAGATRLAMAITVIMVEISNDGHFILPIMSAVLVAKWVADFTHTPPIYHALIDRKNFPYLPEAPHVNAPLELFTAGHVATNNVVTVAMKPTARSVARTLLSCEHNGFPVTFDSYNGPVCLGMVTREQLISLLRSRGVSASDDMEGASAIENGSYQRRHPQGTKPRARNIPSEASSAEDLHFLSGVAATDQSMGITIDLEPYLDTAVVTVCETFPLRNTYVLFRSMGLRHLVVVDVYHCVIGIITRHNLLEANLEASASVERLVTPTVILRNSMRIRANGSVES</sequence>
<evidence type="ECO:0000256" key="2">
    <source>
        <dbReference type="ARBA" id="ARBA00022448"/>
    </source>
</evidence>
<comment type="subcellular location">
    <subcellularLocation>
        <location evidence="1 11">Membrane</location>
        <topology evidence="1 11">Multi-pass membrane protein</topology>
    </subcellularLocation>
</comment>
<feature type="domain" description="CBS" evidence="12">
    <location>
        <begin position="723"/>
        <end position="779"/>
    </location>
</feature>
<feature type="transmembrane region" description="Helical" evidence="11">
    <location>
        <begin position="227"/>
        <end position="250"/>
    </location>
</feature>
<accession>A0A7S2WW69</accession>
<keyword evidence="9 11" id="KW-0868">Chloride</keyword>
<feature type="transmembrane region" description="Helical" evidence="11">
    <location>
        <begin position="185"/>
        <end position="207"/>
    </location>
</feature>
<name>A0A7S2WW69_9STRA</name>
<dbReference type="SUPFAM" id="SSF54631">
    <property type="entry name" value="CBS-domain pair"/>
    <property type="match status" value="1"/>
</dbReference>
<dbReference type="Gene3D" id="1.10.3080.10">
    <property type="entry name" value="Clc chloride channel"/>
    <property type="match status" value="1"/>
</dbReference>
<dbReference type="Pfam" id="PF00571">
    <property type="entry name" value="CBS"/>
    <property type="match status" value="1"/>
</dbReference>
<comment type="caution">
    <text evidence="11">Lacks conserved residue(s) required for the propagation of feature annotation.</text>
</comment>
<dbReference type="GO" id="GO:0016020">
    <property type="term" value="C:membrane"/>
    <property type="evidence" value="ECO:0007669"/>
    <property type="project" value="UniProtKB-SubCell"/>
</dbReference>
<dbReference type="SUPFAM" id="SSF81340">
    <property type="entry name" value="Clc chloride channel"/>
    <property type="match status" value="1"/>
</dbReference>
<evidence type="ECO:0000256" key="9">
    <source>
        <dbReference type="ARBA" id="ARBA00023214"/>
    </source>
</evidence>
<evidence type="ECO:0000256" key="11">
    <source>
        <dbReference type="RuleBase" id="RU361221"/>
    </source>
</evidence>
<keyword evidence="3 11" id="KW-0812">Transmembrane</keyword>
<dbReference type="EMBL" id="HBHJ01030685">
    <property type="protein sequence ID" value="CAD9709302.1"/>
    <property type="molecule type" value="Transcribed_RNA"/>
</dbReference>
<keyword evidence="5 11" id="KW-1133">Transmembrane helix</keyword>
<dbReference type="Pfam" id="PF00654">
    <property type="entry name" value="Voltage_CLC"/>
    <property type="match status" value="1"/>
</dbReference>
<evidence type="ECO:0000256" key="4">
    <source>
        <dbReference type="ARBA" id="ARBA00022737"/>
    </source>
</evidence>
<evidence type="ECO:0000259" key="12">
    <source>
        <dbReference type="PROSITE" id="PS51371"/>
    </source>
</evidence>
<feature type="transmembrane region" description="Helical" evidence="11">
    <location>
        <begin position="314"/>
        <end position="335"/>
    </location>
</feature>
<evidence type="ECO:0000256" key="6">
    <source>
        <dbReference type="ARBA" id="ARBA00023065"/>
    </source>
</evidence>
<keyword evidence="8 11" id="KW-0472">Membrane</keyword>
<evidence type="ECO:0000313" key="13">
    <source>
        <dbReference type="EMBL" id="CAD9709302.1"/>
    </source>
</evidence>
<evidence type="ECO:0000256" key="7">
    <source>
        <dbReference type="ARBA" id="ARBA00023122"/>
    </source>
</evidence>
<evidence type="ECO:0000256" key="10">
    <source>
        <dbReference type="PROSITE-ProRule" id="PRU00703"/>
    </source>
</evidence>
<gene>
    <name evidence="13" type="ORF">RMAR1173_LOCUS20294</name>
</gene>
<dbReference type="InterPro" id="IPR000644">
    <property type="entry name" value="CBS_dom"/>
</dbReference>
<dbReference type="PROSITE" id="PS51371">
    <property type="entry name" value="CBS"/>
    <property type="match status" value="1"/>
</dbReference>
<dbReference type="InterPro" id="IPR014743">
    <property type="entry name" value="Cl-channel_core"/>
</dbReference>
<evidence type="ECO:0000256" key="8">
    <source>
        <dbReference type="ARBA" id="ARBA00023136"/>
    </source>
</evidence>
<feature type="transmembrane region" description="Helical" evidence="11">
    <location>
        <begin position="152"/>
        <end position="173"/>
    </location>
</feature>
<proteinExistence type="inferred from homology"/>
<comment type="similarity">
    <text evidence="11">Belongs to the chloride channel (TC 2.A.49) family.</text>
</comment>
<keyword evidence="6 11" id="KW-0406">Ion transport</keyword>
<dbReference type="InterPro" id="IPR001807">
    <property type="entry name" value="ClC"/>
</dbReference>
<reference evidence="13" key="1">
    <citation type="submission" date="2021-01" db="EMBL/GenBank/DDBJ databases">
        <authorList>
            <person name="Corre E."/>
            <person name="Pelletier E."/>
            <person name="Niang G."/>
            <person name="Scheremetjew M."/>
            <person name="Finn R."/>
            <person name="Kale V."/>
            <person name="Holt S."/>
            <person name="Cochrane G."/>
            <person name="Meng A."/>
            <person name="Brown T."/>
            <person name="Cohen L."/>
        </authorList>
    </citation>
    <scope>NUCLEOTIDE SEQUENCE</scope>
    <source>
        <strain evidence="13">CCMP1243</strain>
    </source>
</reference>
<keyword evidence="4" id="KW-0677">Repeat</keyword>
<dbReference type="PANTHER" id="PTHR11689">
    <property type="entry name" value="CHLORIDE CHANNEL PROTEIN CLC FAMILY MEMBER"/>
    <property type="match status" value="1"/>
</dbReference>
<dbReference type="Gene3D" id="3.10.580.10">
    <property type="entry name" value="CBS-domain"/>
    <property type="match status" value="1"/>
</dbReference>
<organism evidence="13">
    <name type="scientific">Rhizochromulina marina</name>
    <dbReference type="NCBI Taxonomy" id="1034831"/>
    <lineage>
        <taxon>Eukaryota</taxon>
        <taxon>Sar</taxon>
        <taxon>Stramenopiles</taxon>
        <taxon>Ochrophyta</taxon>
        <taxon>Dictyochophyceae</taxon>
        <taxon>Rhizochromulinales</taxon>
        <taxon>Rhizochromulina</taxon>
    </lineage>
</organism>
<evidence type="ECO:0000256" key="1">
    <source>
        <dbReference type="ARBA" id="ARBA00004141"/>
    </source>
</evidence>
<dbReference type="PRINTS" id="PR00762">
    <property type="entry name" value="CLCHANNEL"/>
</dbReference>
<keyword evidence="2 11" id="KW-0813">Transport</keyword>